<dbReference type="EMBL" id="BPVZ01000676">
    <property type="protein sequence ID" value="GKV52346.1"/>
    <property type="molecule type" value="Genomic_DNA"/>
</dbReference>
<evidence type="ECO:0000313" key="2">
    <source>
        <dbReference type="EMBL" id="GKV52346.1"/>
    </source>
</evidence>
<reference evidence="2 3" key="1">
    <citation type="journal article" date="2021" name="Commun. Biol.">
        <title>The genome of Shorea leprosula (Dipterocarpaceae) highlights the ecological relevance of drought in aseasonal tropical rainforests.</title>
        <authorList>
            <person name="Ng K.K.S."/>
            <person name="Kobayashi M.J."/>
            <person name="Fawcett J.A."/>
            <person name="Hatakeyama M."/>
            <person name="Paape T."/>
            <person name="Ng C.H."/>
            <person name="Ang C.C."/>
            <person name="Tnah L.H."/>
            <person name="Lee C.T."/>
            <person name="Nishiyama T."/>
            <person name="Sese J."/>
            <person name="O'Brien M.J."/>
            <person name="Copetti D."/>
            <person name="Mohd Noor M.I."/>
            <person name="Ong R.C."/>
            <person name="Putra M."/>
            <person name="Sireger I.Z."/>
            <person name="Indrioko S."/>
            <person name="Kosugi Y."/>
            <person name="Izuno A."/>
            <person name="Isagi Y."/>
            <person name="Lee S.L."/>
            <person name="Shimizu K.K."/>
        </authorList>
    </citation>
    <scope>NUCLEOTIDE SEQUENCE [LARGE SCALE GENOMIC DNA]</scope>
    <source>
        <strain evidence="2">214</strain>
    </source>
</reference>
<sequence length="91" mass="10336">MDSYMVKCDSSSVKTPFEIFIHGESFDQQRIEEISNYKYFSPIIHNCQVQGASLEGQEPKATSKIKSSSTSHFMLLQQSRDSSRKKNGTSH</sequence>
<evidence type="ECO:0000256" key="1">
    <source>
        <dbReference type="SAM" id="MobiDB-lite"/>
    </source>
</evidence>
<gene>
    <name evidence="2" type="ORF">SLEP1_g58935</name>
</gene>
<feature type="region of interest" description="Disordered" evidence="1">
    <location>
        <begin position="58"/>
        <end position="91"/>
    </location>
</feature>
<evidence type="ECO:0000313" key="3">
    <source>
        <dbReference type="Proteomes" id="UP001054252"/>
    </source>
</evidence>
<protein>
    <submittedName>
        <fullName evidence="2">Uncharacterized protein</fullName>
    </submittedName>
</protein>
<proteinExistence type="predicted"/>
<accession>A0AAV5MUG1</accession>
<name>A0AAV5MUG1_9ROSI</name>
<dbReference type="AlphaFoldDB" id="A0AAV5MUG1"/>
<dbReference type="Proteomes" id="UP001054252">
    <property type="component" value="Unassembled WGS sequence"/>
</dbReference>
<organism evidence="2 3">
    <name type="scientific">Rubroshorea leprosula</name>
    <dbReference type="NCBI Taxonomy" id="152421"/>
    <lineage>
        <taxon>Eukaryota</taxon>
        <taxon>Viridiplantae</taxon>
        <taxon>Streptophyta</taxon>
        <taxon>Embryophyta</taxon>
        <taxon>Tracheophyta</taxon>
        <taxon>Spermatophyta</taxon>
        <taxon>Magnoliopsida</taxon>
        <taxon>eudicotyledons</taxon>
        <taxon>Gunneridae</taxon>
        <taxon>Pentapetalae</taxon>
        <taxon>rosids</taxon>
        <taxon>malvids</taxon>
        <taxon>Malvales</taxon>
        <taxon>Dipterocarpaceae</taxon>
        <taxon>Rubroshorea</taxon>
    </lineage>
</organism>
<comment type="caution">
    <text evidence="2">The sequence shown here is derived from an EMBL/GenBank/DDBJ whole genome shotgun (WGS) entry which is preliminary data.</text>
</comment>
<keyword evidence="3" id="KW-1185">Reference proteome</keyword>
<feature type="compositionally biased region" description="Low complexity" evidence="1">
    <location>
        <begin position="62"/>
        <end position="71"/>
    </location>
</feature>